<feature type="repeat" description="WD" evidence="3">
    <location>
        <begin position="88"/>
        <end position="110"/>
    </location>
</feature>
<feature type="repeat" description="WD" evidence="3">
    <location>
        <begin position="34"/>
        <end position="75"/>
    </location>
</feature>
<keyword evidence="5" id="KW-1185">Reference proteome</keyword>
<dbReference type="EMBL" id="KZ452029">
    <property type="protein sequence ID" value="PKA50153.1"/>
    <property type="molecule type" value="Genomic_DNA"/>
</dbReference>
<dbReference type="InterPro" id="IPR015943">
    <property type="entry name" value="WD40/YVTN_repeat-like_dom_sf"/>
</dbReference>
<dbReference type="PANTHER" id="PTHR22838:SF0">
    <property type="entry name" value="WD REPEAT-CONTAINING PROTEIN 26"/>
    <property type="match status" value="1"/>
</dbReference>
<dbReference type="SMART" id="SM00320">
    <property type="entry name" value="WD40"/>
    <property type="match status" value="5"/>
</dbReference>
<gene>
    <name evidence="4" type="primary">Mut11</name>
    <name evidence="4" type="ORF">AXF42_Ash020393</name>
</gene>
<dbReference type="Gene3D" id="2.130.10.10">
    <property type="entry name" value="YVTN repeat-like/Quinoprotein amine dehydrogenase"/>
    <property type="match status" value="2"/>
</dbReference>
<dbReference type="AlphaFoldDB" id="A0A2I0A3Q9"/>
<dbReference type="PROSITE" id="PS50294">
    <property type="entry name" value="WD_REPEATS_REGION"/>
    <property type="match status" value="2"/>
</dbReference>
<dbReference type="PANTHER" id="PTHR22838">
    <property type="entry name" value="WD REPEAT PROTEIN 26-RELATED"/>
    <property type="match status" value="1"/>
</dbReference>
<dbReference type="PRINTS" id="PR00320">
    <property type="entry name" value="GPROTEINBRPT"/>
</dbReference>
<protein>
    <submittedName>
        <fullName evidence="4">Protein Mut11</fullName>
    </submittedName>
</protein>
<evidence type="ECO:0000313" key="5">
    <source>
        <dbReference type="Proteomes" id="UP000236161"/>
    </source>
</evidence>
<dbReference type="InterPro" id="IPR001680">
    <property type="entry name" value="WD40_rpt"/>
</dbReference>
<dbReference type="Proteomes" id="UP000236161">
    <property type="component" value="Unassembled WGS sequence"/>
</dbReference>
<evidence type="ECO:0000256" key="3">
    <source>
        <dbReference type="PROSITE-ProRule" id="PRU00221"/>
    </source>
</evidence>
<evidence type="ECO:0000256" key="1">
    <source>
        <dbReference type="ARBA" id="ARBA00022574"/>
    </source>
</evidence>
<feature type="repeat" description="WD" evidence="3">
    <location>
        <begin position="246"/>
        <end position="278"/>
    </location>
</feature>
<sequence>MQRGNNSLRGCWDPSSPRWMKVHEHGEVSLRHTLKGHQKPVAMVAWSPDDFYLLSCGIEEVVRCWDVNTGESLYVYEKAGLGLISCVWSADGKQFFSGVTDRSISLWDLQGNEVEHWKGNRITKNSDMAVAKDSKQIITMCRETAILLFDREARIEKLIEEDQTITSFALSKDEEFLLVNVLNQEIHLWSISDVPKLVTKYKGHRRSRFVIRSCFGGLGQAFIASGSEDSQVYIWHRPTGDLIQTLSGHSGAVNCVSWNPTNLQMLASGSDDHTIRIWGSTRVNFKRKDMLSNGFVCHCNGVSK</sequence>
<keyword evidence="1 3" id="KW-0853">WD repeat</keyword>
<dbReference type="InterPro" id="IPR020472">
    <property type="entry name" value="WD40_PAC1"/>
</dbReference>
<dbReference type="InterPro" id="IPR036322">
    <property type="entry name" value="WD40_repeat_dom_sf"/>
</dbReference>
<dbReference type="STRING" id="1088818.A0A2I0A3Q9"/>
<dbReference type="InterPro" id="IPR051350">
    <property type="entry name" value="WD_repeat-ST_regulator"/>
</dbReference>
<dbReference type="PROSITE" id="PS50082">
    <property type="entry name" value="WD_REPEATS_2"/>
    <property type="match status" value="3"/>
</dbReference>
<dbReference type="OrthoDB" id="972532at2759"/>
<keyword evidence="2" id="KW-0677">Repeat</keyword>
<name>A0A2I0A3Q9_9ASPA</name>
<evidence type="ECO:0000256" key="2">
    <source>
        <dbReference type="ARBA" id="ARBA00022737"/>
    </source>
</evidence>
<evidence type="ECO:0000313" key="4">
    <source>
        <dbReference type="EMBL" id="PKA50153.1"/>
    </source>
</evidence>
<dbReference type="Pfam" id="PF00400">
    <property type="entry name" value="WD40"/>
    <property type="match status" value="4"/>
</dbReference>
<organism evidence="4 5">
    <name type="scientific">Apostasia shenzhenica</name>
    <dbReference type="NCBI Taxonomy" id="1088818"/>
    <lineage>
        <taxon>Eukaryota</taxon>
        <taxon>Viridiplantae</taxon>
        <taxon>Streptophyta</taxon>
        <taxon>Embryophyta</taxon>
        <taxon>Tracheophyta</taxon>
        <taxon>Spermatophyta</taxon>
        <taxon>Magnoliopsida</taxon>
        <taxon>Liliopsida</taxon>
        <taxon>Asparagales</taxon>
        <taxon>Orchidaceae</taxon>
        <taxon>Apostasioideae</taxon>
        <taxon>Apostasia</taxon>
    </lineage>
</organism>
<accession>A0A2I0A3Q9</accession>
<proteinExistence type="predicted"/>
<dbReference type="SUPFAM" id="SSF50978">
    <property type="entry name" value="WD40 repeat-like"/>
    <property type="match status" value="1"/>
</dbReference>
<reference evidence="4 5" key="1">
    <citation type="journal article" date="2017" name="Nature">
        <title>The Apostasia genome and the evolution of orchids.</title>
        <authorList>
            <person name="Zhang G.Q."/>
            <person name="Liu K.W."/>
            <person name="Li Z."/>
            <person name="Lohaus R."/>
            <person name="Hsiao Y.Y."/>
            <person name="Niu S.C."/>
            <person name="Wang J.Y."/>
            <person name="Lin Y.C."/>
            <person name="Xu Q."/>
            <person name="Chen L.J."/>
            <person name="Yoshida K."/>
            <person name="Fujiwara S."/>
            <person name="Wang Z.W."/>
            <person name="Zhang Y.Q."/>
            <person name="Mitsuda N."/>
            <person name="Wang M."/>
            <person name="Liu G.H."/>
            <person name="Pecoraro L."/>
            <person name="Huang H.X."/>
            <person name="Xiao X.J."/>
            <person name="Lin M."/>
            <person name="Wu X.Y."/>
            <person name="Wu W.L."/>
            <person name="Chen Y.Y."/>
            <person name="Chang S.B."/>
            <person name="Sakamoto S."/>
            <person name="Ohme-Takagi M."/>
            <person name="Yagi M."/>
            <person name="Zeng S.J."/>
            <person name="Shen C.Y."/>
            <person name="Yeh C.M."/>
            <person name="Luo Y.B."/>
            <person name="Tsai W.C."/>
            <person name="Van de Peer Y."/>
            <person name="Liu Z.J."/>
        </authorList>
    </citation>
    <scope>NUCLEOTIDE SEQUENCE [LARGE SCALE GENOMIC DNA]</scope>
    <source>
        <strain evidence="5">cv. Shenzhen</strain>
        <tissue evidence="4">Stem</tissue>
    </source>
</reference>